<dbReference type="InterPro" id="IPR010775">
    <property type="entry name" value="DUF1365"/>
</dbReference>
<dbReference type="Proteomes" id="UP000317496">
    <property type="component" value="Chromosome"/>
</dbReference>
<dbReference type="KEGG" id="fer:FNB15_17920"/>
<organism evidence="1 2">
    <name type="scientific">Ferrovibrio terrae</name>
    <dbReference type="NCBI Taxonomy" id="2594003"/>
    <lineage>
        <taxon>Bacteria</taxon>
        <taxon>Pseudomonadati</taxon>
        <taxon>Pseudomonadota</taxon>
        <taxon>Alphaproteobacteria</taxon>
        <taxon>Rhodospirillales</taxon>
        <taxon>Rhodospirillaceae</taxon>
        <taxon>Ferrovibrio</taxon>
    </lineage>
</organism>
<sequence length="256" mass="29322">MMHERLLPFRHKFDYRVFSLLLDIDRLPEITAASRLLRHNRFGLFSFHDRDHGPRDGSGLRPWVEAALARDGLQEAAARIRIFCFPRLFGYVFNPLSVFFCYDTDDRLRAVLYEVKNTFGDQHGYLIEVPPQNAGLTIEQSATKQFHVSPFLPLEGQYRFRLLPPGEKIGITITQLSPSGAVQLVAAQTGRRDVLNDHSLLKAFIRHPLMTVKVMAGIHWEALQLWRKGAAFFRWTEPPREAVSTGRPANDRNAAE</sequence>
<dbReference type="PANTHER" id="PTHR33973">
    <property type="entry name" value="OS07G0153300 PROTEIN"/>
    <property type="match status" value="1"/>
</dbReference>
<protein>
    <submittedName>
        <fullName evidence="1">DUF1365 domain-containing protein</fullName>
    </submittedName>
</protein>
<accession>A0A516H7W1</accession>
<dbReference type="EMBL" id="CP041636">
    <property type="protein sequence ID" value="QDO99821.1"/>
    <property type="molecule type" value="Genomic_DNA"/>
</dbReference>
<dbReference type="PANTHER" id="PTHR33973:SF4">
    <property type="entry name" value="OS07G0153300 PROTEIN"/>
    <property type="match status" value="1"/>
</dbReference>
<evidence type="ECO:0000313" key="1">
    <source>
        <dbReference type="EMBL" id="QDO99821.1"/>
    </source>
</evidence>
<name>A0A516H7W1_9PROT</name>
<dbReference type="OrthoDB" id="9778801at2"/>
<evidence type="ECO:0000313" key="2">
    <source>
        <dbReference type="Proteomes" id="UP000317496"/>
    </source>
</evidence>
<keyword evidence="2" id="KW-1185">Reference proteome</keyword>
<proteinExistence type="predicted"/>
<reference evidence="1 2" key="1">
    <citation type="submission" date="2019-07" db="EMBL/GenBank/DDBJ databases">
        <title>Genome sequencing for Ferrovibrio sp. K5.</title>
        <authorList>
            <person name="Park S.-J."/>
        </authorList>
    </citation>
    <scope>NUCLEOTIDE SEQUENCE [LARGE SCALE GENOMIC DNA]</scope>
    <source>
        <strain evidence="1 2">K5</strain>
    </source>
</reference>
<gene>
    <name evidence="1" type="ORF">FNB15_17920</name>
</gene>
<dbReference type="Pfam" id="PF07103">
    <property type="entry name" value="DUF1365"/>
    <property type="match status" value="1"/>
</dbReference>
<dbReference type="AlphaFoldDB" id="A0A516H7W1"/>